<sequence>MDVLIASLALLVLVPVGLLIALAIKIESPGPVLFRQLRYGRNRSSFYICKFRSMTVTESKGDFTQASRNDVRVTRIGRFLRRTSLDELPQLYNVLRGEMSLVGPRPHAIAMDDAFAEVISNFGDRHLVRPGLTGLAQVSGFRGPTEALEQIEYRVQHDRLYISKWSVLLDMQIMVRTVFALTGPNAV</sequence>
<keyword evidence="2" id="KW-1185">Reference proteome</keyword>
<keyword evidence="1" id="KW-0808">Transferase</keyword>
<evidence type="ECO:0000313" key="2">
    <source>
        <dbReference type="Proteomes" id="UP000616151"/>
    </source>
</evidence>
<name>A0ACC5RBA2_9HYPH</name>
<evidence type="ECO:0000313" key="1">
    <source>
        <dbReference type="EMBL" id="MBK1869882.1"/>
    </source>
</evidence>
<comment type="caution">
    <text evidence="1">The sequence shown here is derived from an EMBL/GenBank/DDBJ whole genome shotgun (WGS) entry which is preliminary data.</text>
</comment>
<proteinExistence type="predicted"/>
<dbReference type="Proteomes" id="UP000616151">
    <property type="component" value="Unassembled WGS sequence"/>
</dbReference>
<dbReference type="EMBL" id="JAENHL010000008">
    <property type="protein sequence ID" value="MBK1869882.1"/>
    <property type="molecule type" value="Genomic_DNA"/>
</dbReference>
<accession>A0ACC5RBA2</accession>
<organism evidence="1 2">
    <name type="scientific">Taklimakanibacter albus</name>
    <dbReference type="NCBI Taxonomy" id="2800327"/>
    <lineage>
        <taxon>Bacteria</taxon>
        <taxon>Pseudomonadati</taxon>
        <taxon>Pseudomonadota</taxon>
        <taxon>Alphaproteobacteria</taxon>
        <taxon>Hyphomicrobiales</taxon>
        <taxon>Aestuariivirgaceae</taxon>
        <taxon>Taklimakanibacter</taxon>
    </lineage>
</organism>
<protein>
    <submittedName>
        <fullName evidence="1">Sugar transferase</fullName>
    </submittedName>
</protein>
<gene>
    <name evidence="1" type="ORF">JHL16_26195</name>
</gene>
<reference evidence="1" key="1">
    <citation type="submission" date="2021-01" db="EMBL/GenBank/DDBJ databases">
        <authorList>
            <person name="Sun Q."/>
        </authorList>
    </citation>
    <scope>NUCLEOTIDE SEQUENCE</scope>
    <source>
        <strain evidence="1">YIM B02566</strain>
    </source>
</reference>